<dbReference type="EMBL" id="JAJATZ010000001">
    <property type="protein sequence ID" value="MCB5198186.1"/>
    <property type="molecule type" value="Genomic_DNA"/>
</dbReference>
<protein>
    <submittedName>
        <fullName evidence="1">Glycosyl transferase</fullName>
    </submittedName>
</protein>
<keyword evidence="1" id="KW-0808">Transferase</keyword>
<sequence length="267" mass="30659">MKQVICINWGTKYGPTYINRLYGMVARNITPPFRFTCFCDNSENIRAEVDCQPLPKIDYEIPKAKTGIWPKSRLWGETLGDLKGPVLFLDLDVIVTGSLDSFFEAGAPEDVILTRNRVVVFEKLGQTSVFRFMAGGLKPLQDLFKTDPQGIAEEYRYEQRFVTRNAPGGVKFFPDGWVAHFRRDCRRPFPLNYFLPPKLPKGARIVIFAGHLNPQDAIEGRWSDAVPPRSPLAHLRAIGQRDRSGSIWRYLRHYIRPAPWVGDHWRP</sequence>
<accession>A0ABS8BRS3</accession>
<dbReference type="InterPro" id="IPR029044">
    <property type="entry name" value="Nucleotide-diphossugar_trans"/>
</dbReference>
<name>A0ABS8BRS3_9RHOB</name>
<proteinExistence type="predicted"/>
<organism evidence="1 2">
    <name type="scientific">Loktanella gaetbuli</name>
    <dbReference type="NCBI Taxonomy" id="2881335"/>
    <lineage>
        <taxon>Bacteria</taxon>
        <taxon>Pseudomonadati</taxon>
        <taxon>Pseudomonadota</taxon>
        <taxon>Alphaproteobacteria</taxon>
        <taxon>Rhodobacterales</taxon>
        <taxon>Roseobacteraceae</taxon>
        <taxon>Loktanella</taxon>
    </lineage>
</organism>
<dbReference type="GO" id="GO:0016740">
    <property type="term" value="F:transferase activity"/>
    <property type="evidence" value="ECO:0007669"/>
    <property type="project" value="UniProtKB-KW"/>
</dbReference>
<dbReference type="SUPFAM" id="SSF53448">
    <property type="entry name" value="Nucleotide-diphospho-sugar transferases"/>
    <property type="match status" value="1"/>
</dbReference>
<keyword evidence="2" id="KW-1185">Reference proteome</keyword>
<gene>
    <name evidence="1" type="ORF">LGQ03_02930</name>
</gene>
<evidence type="ECO:0000313" key="1">
    <source>
        <dbReference type="EMBL" id="MCB5198186.1"/>
    </source>
</evidence>
<dbReference type="RefSeq" id="WP_090159586.1">
    <property type="nucleotide sequence ID" value="NZ_JAJATZ010000001.1"/>
</dbReference>
<dbReference type="Proteomes" id="UP001138961">
    <property type="component" value="Unassembled WGS sequence"/>
</dbReference>
<reference evidence="1" key="1">
    <citation type="submission" date="2021-10" db="EMBL/GenBank/DDBJ databases">
        <title>Loktanella gaetbuli sp. nov., isolated from a tidal flat.</title>
        <authorList>
            <person name="Park S."/>
            <person name="Yoon J.-H."/>
        </authorList>
    </citation>
    <scope>NUCLEOTIDE SEQUENCE</scope>
    <source>
        <strain evidence="1">TSTF-M6</strain>
    </source>
</reference>
<comment type="caution">
    <text evidence="1">The sequence shown here is derived from an EMBL/GenBank/DDBJ whole genome shotgun (WGS) entry which is preliminary data.</text>
</comment>
<evidence type="ECO:0000313" key="2">
    <source>
        <dbReference type="Proteomes" id="UP001138961"/>
    </source>
</evidence>